<comment type="subcellular location">
    <subcellularLocation>
        <location evidence="1">Cell membrane</location>
        <topology evidence="1">Multi-pass membrane protein</topology>
    </subcellularLocation>
</comment>
<dbReference type="FunFam" id="3.40.50.300:FF:000218">
    <property type="entry name" value="Multidrug ABC transporter ATP-binding protein"/>
    <property type="match status" value="1"/>
</dbReference>
<keyword evidence="5 7" id="KW-1133">Transmembrane helix</keyword>
<evidence type="ECO:0000256" key="3">
    <source>
        <dbReference type="ARBA" id="ARBA00022741"/>
    </source>
</evidence>
<dbReference type="STRING" id="500633.CLOHIR_01941"/>
<evidence type="ECO:0000259" key="8">
    <source>
        <dbReference type="PROSITE" id="PS50893"/>
    </source>
</evidence>
<feature type="transmembrane region" description="Helical" evidence="7">
    <location>
        <begin position="87"/>
        <end position="108"/>
    </location>
</feature>
<accession>B6G1D5</accession>
<evidence type="ECO:0000313" key="11">
    <source>
        <dbReference type="Proteomes" id="UP000003178"/>
    </source>
</evidence>
<dbReference type="eggNOG" id="COG1132">
    <property type="taxonomic scope" value="Bacteria"/>
</dbReference>
<organism evidence="10 11">
    <name type="scientific">Peptacetobacter hiranonis (strain DSM 13275 / JCM 10541 / KCTC 15199 / TO-931)</name>
    <name type="common">Clostridium hiranonis</name>
    <dbReference type="NCBI Taxonomy" id="500633"/>
    <lineage>
        <taxon>Bacteria</taxon>
        <taxon>Bacillati</taxon>
        <taxon>Bacillota</taxon>
        <taxon>Clostridia</taxon>
        <taxon>Peptostreptococcales</taxon>
        <taxon>Peptostreptococcaceae</taxon>
        <taxon>Peptacetobacter</taxon>
    </lineage>
</organism>
<protein>
    <submittedName>
        <fullName evidence="10">ABC transporter, ATP-binding protein</fullName>
    </submittedName>
</protein>
<dbReference type="Pfam" id="PF00005">
    <property type="entry name" value="ABC_tran"/>
    <property type="match status" value="1"/>
</dbReference>
<dbReference type="Proteomes" id="UP000003178">
    <property type="component" value="Unassembled WGS sequence"/>
</dbReference>
<evidence type="ECO:0000256" key="5">
    <source>
        <dbReference type="ARBA" id="ARBA00022989"/>
    </source>
</evidence>
<name>B6G1D5_PEPHT</name>
<dbReference type="HOGENOM" id="CLU_000604_84_9_9"/>
<evidence type="ECO:0000256" key="6">
    <source>
        <dbReference type="ARBA" id="ARBA00023136"/>
    </source>
</evidence>
<keyword evidence="11" id="KW-1185">Reference proteome</keyword>
<keyword evidence="4 10" id="KW-0067">ATP-binding</keyword>
<dbReference type="InterPro" id="IPR003593">
    <property type="entry name" value="AAA+_ATPase"/>
</dbReference>
<dbReference type="PANTHER" id="PTHR43394">
    <property type="entry name" value="ATP-DEPENDENT PERMEASE MDL1, MITOCHONDRIAL"/>
    <property type="match status" value="1"/>
</dbReference>
<dbReference type="Pfam" id="PF00664">
    <property type="entry name" value="ABC_membrane"/>
    <property type="match status" value="1"/>
</dbReference>
<evidence type="ECO:0000259" key="9">
    <source>
        <dbReference type="PROSITE" id="PS50929"/>
    </source>
</evidence>
<feature type="transmembrane region" description="Helical" evidence="7">
    <location>
        <begin position="298"/>
        <end position="318"/>
    </location>
</feature>
<gene>
    <name evidence="10" type="ORF">CLOHIR_01941</name>
</gene>
<dbReference type="InterPro" id="IPR027417">
    <property type="entry name" value="P-loop_NTPase"/>
</dbReference>
<evidence type="ECO:0000313" key="10">
    <source>
        <dbReference type="EMBL" id="EEA84401.1"/>
    </source>
</evidence>
<dbReference type="PROSITE" id="PS50929">
    <property type="entry name" value="ABC_TM1F"/>
    <property type="match status" value="1"/>
</dbReference>
<evidence type="ECO:0000256" key="1">
    <source>
        <dbReference type="ARBA" id="ARBA00004651"/>
    </source>
</evidence>
<dbReference type="CDD" id="cd18549">
    <property type="entry name" value="ABC_6TM_YwjA_like"/>
    <property type="match status" value="1"/>
</dbReference>
<dbReference type="GO" id="GO:0015421">
    <property type="term" value="F:ABC-type oligopeptide transporter activity"/>
    <property type="evidence" value="ECO:0007669"/>
    <property type="project" value="TreeGrafter"/>
</dbReference>
<dbReference type="InterPro" id="IPR011527">
    <property type="entry name" value="ABC1_TM_dom"/>
</dbReference>
<feature type="domain" description="ABC transmembrane type-1" evidence="9">
    <location>
        <begin position="51"/>
        <end position="333"/>
    </location>
</feature>
<dbReference type="InterPro" id="IPR039421">
    <property type="entry name" value="Type_1_exporter"/>
</dbReference>
<dbReference type="GO" id="GO:0005524">
    <property type="term" value="F:ATP binding"/>
    <property type="evidence" value="ECO:0007669"/>
    <property type="project" value="UniProtKB-KW"/>
</dbReference>
<dbReference type="CDD" id="cd03251">
    <property type="entry name" value="ABCC_MsbA"/>
    <property type="match status" value="1"/>
</dbReference>
<dbReference type="PROSITE" id="PS50893">
    <property type="entry name" value="ABC_TRANSPORTER_2"/>
    <property type="match status" value="1"/>
</dbReference>
<keyword evidence="3" id="KW-0547">Nucleotide-binding</keyword>
<dbReference type="Gene3D" id="1.20.1560.10">
    <property type="entry name" value="ABC transporter type 1, transmembrane domain"/>
    <property type="match status" value="1"/>
</dbReference>
<dbReference type="InterPro" id="IPR036640">
    <property type="entry name" value="ABC1_TM_sf"/>
</dbReference>
<dbReference type="SUPFAM" id="SSF90123">
    <property type="entry name" value="ABC transporter transmembrane region"/>
    <property type="match status" value="1"/>
</dbReference>
<dbReference type="InterPro" id="IPR003439">
    <property type="entry name" value="ABC_transporter-like_ATP-bd"/>
</dbReference>
<dbReference type="PROSITE" id="PS00211">
    <property type="entry name" value="ABC_TRANSPORTER_1"/>
    <property type="match status" value="1"/>
</dbReference>
<feature type="domain" description="ABC transporter" evidence="8">
    <location>
        <begin position="366"/>
        <end position="600"/>
    </location>
</feature>
<dbReference type="Gene3D" id="3.40.50.300">
    <property type="entry name" value="P-loop containing nucleotide triphosphate hydrolases"/>
    <property type="match status" value="1"/>
</dbReference>
<sequence>MKIYNEITYILEIVWKINQIWCKIGKYEKKGRNYMLKEFVQYYKPYKKLFILDMICAFSASMCNLLYPIMTRNIMDDIIPNKKIDLLFIFAAILIVIFIAKAGFNYFMQYWGHVVGVRMQADMRSVVFRHLQKLPNKYFDENKSGVTMSRIVNDLMDITELAHHGPEDLFISLVTILGSFVILMGIDIPLTLIIFAVLPFAVWFVARKKDKMGNAFMKARVKVGEVNATLENSIAGMKVTKSFCTEDEELEKFDKINNIFKDAREESYKAMAEYFSGMNFFMDLLEWIAMILGGYYTYVGRITIGDFAAYILYVKMFIEPMKKLVNFTEQYQNGMTGFKRFKEIMDEEIQEEAKNPKELKNVKGNIEIENASFTYEDENEVISDLSLSIEAGKTIALVGPSGGGKTTLCSLIPRFYELDSGDIKIDGNSIKDVSLRSLRKNIGVVQQDVFLFTGTIRDNIICGNPEATEEEMIEAAKKARIHDFVMTLPEKYDTYIGERGVKLSGGQKQRISISRIFLKNPPIIILDEATSALDNVTEREIQASLEELSKDRTNIVVAHRLSTIKNADEIIVITEGKISERGTHDELIKAGGIYATLHSK</sequence>
<feature type="transmembrane region" description="Helical" evidence="7">
    <location>
        <begin position="49"/>
        <end position="67"/>
    </location>
</feature>
<evidence type="ECO:0000256" key="7">
    <source>
        <dbReference type="SAM" id="Phobius"/>
    </source>
</evidence>
<keyword evidence="2 7" id="KW-0812">Transmembrane</keyword>
<evidence type="ECO:0000256" key="4">
    <source>
        <dbReference type="ARBA" id="ARBA00022840"/>
    </source>
</evidence>
<comment type="caution">
    <text evidence="10">The sequence shown here is derived from an EMBL/GenBank/DDBJ whole genome shotgun (WGS) entry which is preliminary data.</text>
</comment>
<dbReference type="InterPro" id="IPR017871">
    <property type="entry name" value="ABC_transporter-like_CS"/>
</dbReference>
<dbReference type="SMART" id="SM00382">
    <property type="entry name" value="AAA"/>
    <property type="match status" value="1"/>
</dbReference>
<reference evidence="10 11" key="1">
    <citation type="submission" date="2008-09" db="EMBL/GenBank/DDBJ databases">
        <authorList>
            <person name="Fulton L."/>
            <person name="Clifton S."/>
            <person name="Fulton B."/>
            <person name="Xu J."/>
            <person name="Minx P."/>
            <person name="Pepin K.H."/>
            <person name="Johnson M."/>
            <person name="Thiruvilangam P."/>
            <person name="Bhonagiri V."/>
            <person name="Nash W.E."/>
            <person name="Mardis E.R."/>
            <person name="Wilson R.K."/>
        </authorList>
    </citation>
    <scope>NUCLEOTIDE SEQUENCE [LARGE SCALE GENOMIC DNA]</scope>
    <source>
        <strain evidence="10 11">DSM 13275</strain>
    </source>
</reference>
<dbReference type="PANTHER" id="PTHR43394:SF1">
    <property type="entry name" value="ATP-BINDING CASSETTE SUB-FAMILY B MEMBER 10, MITOCHONDRIAL"/>
    <property type="match status" value="1"/>
</dbReference>
<feature type="transmembrane region" description="Helical" evidence="7">
    <location>
        <begin position="169"/>
        <end position="202"/>
    </location>
</feature>
<evidence type="ECO:0000256" key="2">
    <source>
        <dbReference type="ARBA" id="ARBA00022692"/>
    </source>
</evidence>
<dbReference type="EMBL" id="ABWP01000073">
    <property type="protein sequence ID" value="EEA84401.1"/>
    <property type="molecule type" value="Genomic_DNA"/>
</dbReference>
<dbReference type="AlphaFoldDB" id="B6G1D5"/>
<proteinExistence type="predicted"/>
<dbReference type="GO" id="GO:0005886">
    <property type="term" value="C:plasma membrane"/>
    <property type="evidence" value="ECO:0007669"/>
    <property type="project" value="UniProtKB-SubCell"/>
</dbReference>
<keyword evidence="6 7" id="KW-0472">Membrane</keyword>
<reference evidence="10 11" key="2">
    <citation type="submission" date="2008-10" db="EMBL/GenBank/DDBJ databases">
        <title>Draft genome sequence of Clostridium hiranonis (DSM 13275).</title>
        <authorList>
            <person name="Sudarsanam P."/>
            <person name="Ley R."/>
            <person name="Guruge J."/>
            <person name="Turnbaugh P.J."/>
            <person name="Mahowald M."/>
            <person name="Liep D."/>
            <person name="Gordon J."/>
        </authorList>
    </citation>
    <scope>NUCLEOTIDE SEQUENCE [LARGE SCALE GENOMIC DNA]</scope>
    <source>
        <strain evidence="10 11">DSM 13275</strain>
    </source>
</reference>
<dbReference type="GO" id="GO:0016887">
    <property type="term" value="F:ATP hydrolysis activity"/>
    <property type="evidence" value="ECO:0007669"/>
    <property type="project" value="InterPro"/>
</dbReference>
<dbReference type="SUPFAM" id="SSF52540">
    <property type="entry name" value="P-loop containing nucleoside triphosphate hydrolases"/>
    <property type="match status" value="1"/>
</dbReference>